<sequence length="146" mass="16505">MGLKNYQILLQMAVCDMARCPGTFRERLLLAWVNYIYKFNWVELEAMLIPEDLPVFQEFKKRMVDDLHAAIDSKRKLLHEQFKDDPSSLSDEQIAKYANAETVILAMSGQRAKRSVDAIVEMYAAVVATVDYVAVFPVQGANGGEA</sequence>
<protein>
    <submittedName>
        <fullName evidence="1">Uncharacterized protein</fullName>
    </submittedName>
</protein>
<dbReference type="KEGG" id="rbg:BG454_06430"/>
<dbReference type="STRING" id="441209.GCA_001870665_00383"/>
<evidence type="ECO:0000313" key="1">
    <source>
        <dbReference type="EMBL" id="ATX65505.1"/>
    </source>
</evidence>
<accession>A0A2K8KCS0</accession>
<dbReference type="AlphaFoldDB" id="A0A2K8KCS0"/>
<dbReference type="Proteomes" id="UP000228948">
    <property type="component" value="Chromosome"/>
</dbReference>
<keyword evidence="2" id="KW-1185">Reference proteome</keyword>
<organism evidence="1 2">
    <name type="scientific">Roseinatronobacter bogoriensis subsp. barguzinensis</name>
    <dbReference type="NCBI Taxonomy" id="441209"/>
    <lineage>
        <taxon>Bacteria</taxon>
        <taxon>Pseudomonadati</taxon>
        <taxon>Pseudomonadota</taxon>
        <taxon>Alphaproteobacteria</taxon>
        <taxon>Rhodobacterales</taxon>
        <taxon>Paracoccaceae</taxon>
        <taxon>Roseinatronobacter</taxon>
    </lineage>
</organism>
<gene>
    <name evidence="1" type="ORF">BG454_06430</name>
</gene>
<dbReference type="RefSeq" id="WP_071479561.1">
    <property type="nucleotide sequence ID" value="NZ_CP024899.1"/>
</dbReference>
<name>A0A2K8KCS0_9RHOB</name>
<reference evidence="1 2" key="1">
    <citation type="submission" date="2017-11" db="EMBL/GenBank/DDBJ databases">
        <title>Revised Sequence and Annotation of the Rhodobaca barguzinensis strain alga05 Genome.</title>
        <authorList>
            <person name="Kopejtka K."/>
            <person name="Tomasch J.M."/>
            <person name="Bunk B."/>
            <person name="Koblizek M."/>
        </authorList>
    </citation>
    <scope>NUCLEOTIDE SEQUENCE [LARGE SCALE GENOMIC DNA]</scope>
    <source>
        <strain evidence="2">alga05</strain>
    </source>
</reference>
<dbReference type="EMBL" id="CP024899">
    <property type="protein sequence ID" value="ATX65505.1"/>
    <property type="molecule type" value="Genomic_DNA"/>
</dbReference>
<evidence type="ECO:0000313" key="2">
    <source>
        <dbReference type="Proteomes" id="UP000228948"/>
    </source>
</evidence>
<proteinExistence type="predicted"/>
<dbReference type="OrthoDB" id="7873341at2"/>